<accession>A0A7J0FV46</accession>
<evidence type="ECO:0000313" key="3">
    <source>
        <dbReference type="Proteomes" id="UP000585474"/>
    </source>
</evidence>
<comment type="caution">
    <text evidence="2">The sequence shown here is derived from an EMBL/GenBank/DDBJ whole genome shotgun (WGS) entry which is preliminary data.</text>
</comment>
<proteinExistence type="predicted"/>
<dbReference type="AlphaFoldDB" id="A0A7J0FV46"/>
<reference evidence="2 3" key="1">
    <citation type="submission" date="2019-07" db="EMBL/GenBank/DDBJ databases">
        <title>De Novo Assembly of kiwifruit Actinidia rufa.</title>
        <authorList>
            <person name="Sugita-Konishi S."/>
            <person name="Sato K."/>
            <person name="Mori E."/>
            <person name="Abe Y."/>
            <person name="Kisaki G."/>
            <person name="Hamano K."/>
            <person name="Suezawa K."/>
            <person name="Otani M."/>
            <person name="Fukuda T."/>
            <person name="Manabe T."/>
            <person name="Gomi K."/>
            <person name="Tabuchi M."/>
            <person name="Akimitsu K."/>
            <person name="Kataoka I."/>
        </authorList>
    </citation>
    <scope>NUCLEOTIDE SEQUENCE [LARGE SCALE GENOMIC DNA]</scope>
    <source>
        <strain evidence="3">cv. Fuchu</strain>
    </source>
</reference>
<evidence type="ECO:0000313" key="2">
    <source>
        <dbReference type="EMBL" id="GFZ02575.1"/>
    </source>
</evidence>
<name>A0A7J0FV46_9ERIC</name>
<gene>
    <name evidence="2" type="ORF">Acr_15g0011830</name>
</gene>
<keyword evidence="3" id="KW-1185">Reference proteome</keyword>
<feature type="compositionally biased region" description="Polar residues" evidence="1">
    <location>
        <begin position="1"/>
        <end position="10"/>
    </location>
</feature>
<protein>
    <submittedName>
        <fullName evidence="2">Uncharacterized protein</fullName>
    </submittedName>
</protein>
<feature type="region of interest" description="Disordered" evidence="1">
    <location>
        <begin position="1"/>
        <end position="55"/>
    </location>
</feature>
<dbReference type="EMBL" id="BJWL01000015">
    <property type="protein sequence ID" value="GFZ02575.1"/>
    <property type="molecule type" value="Genomic_DNA"/>
</dbReference>
<organism evidence="2 3">
    <name type="scientific">Actinidia rufa</name>
    <dbReference type="NCBI Taxonomy" id="165716"/>
    <lineage>
        <taxon>Eukaryota</taxon>
        <taxon>Viridiplantae</taxon>
        <taxon>Streptophyta</taxon>
        <taxon>Embryophyta</taxon>
        <taxon>Tracheophyta</taxon>
        <taxon>Spermatophyta</taxon>
        <taxon>Magnoliopsida</taxon>
        <taxon>eudicotyledons</taxon>
        <taxon>Gunneridae</taxon>
        <taxon>Pentapetalae</taxon>
        <taxon>asterids</taxon>
        <taxon>Ericales</taxon>
        <taxon>Actinidiaceae</taxon>
        <taxon>Actinidia</taxon>
    </lineage>
</organism>
<sequence>MGESTEITTTGRERRQVPEDSGGAVAVGGRDRHSWSRRRRRINDQRYGGGGEDAGAMEDVAAGGGMEGGGGGYIASSNPRFRNPSSPLSAFGNSRMEEDLVPEHKLCGFLCAVLAIPPAQIPSDLSQTLLLNGCCVFGDGPEVGFRSDSGVVLSLIDPNAWALATLDDSGKGKNVERERERVVLFGEEEVEEDWDGAGECERCSSDSCVGDEQVFEVDCEVD</sequence>
<dbReference type="Proteomes" id="UP000585474">
    <property type="component" value="Unassembled WGS sequence"/>
</dbReference>
<evidence type="ECO:0000256" key="1">
    <source>
        <dbReference type="SAM" id="MobiDB-lite"/>
    </source>
</evidence>